<feature type="transmembrane region" description="Helical" evidence="5">
    <location>
        <begin position="215"/>
        <end position="241"/>
    </location>
</feature>
<evidence type="ECO:0000256" key="2">
    <source>
        <dbReference type="ARBA" id="ARBA00022692"/>
    </source>
</evidence>
<dbReference type="InterPro" id="IPR013525">
    <property type="entry name" value="ABC2_TM"/>
</dbReference>
<feature type="transmembrane region" description="Helical" evidence="5">
    <location>
        <begin position="166"/>
        <end position="185"/>
    </location>
</feature>
<accession>A0ABM8BHB8</accession>
<reference evidence="7 8" key="1">
    <citation type="journal article" date="2023" name="Microbiol. Spectr.">
        <title>Symbiosis of Carpenter Bees with Uncharacterized Lactic Acid Bacteria Showing NAD Auxotrophy.</title>
        <authorList>
            <person name="Kawasaki S."/>
            <person name="Ozawa K."/>
            <person name="Mori T."/>
            <person name="Yamamoto A."/>
            <person name="Ito M."/>
            <person name="Ohkuma M."/>
            <person name="Sakamoto M."/>
            <person name="Matsutani M."/>
        </authorList>
    </citation>
    <scope>NUCLEOTIDE SEQUENCE [LARGE SCALE GENOMIC DNA]</scope>
    <source>
        <strain evidence="7 8">Kim32-2</strain>
    </source>
</reference>
<keyword evidence="8" id="KW-1185">Reference proteome</keyword>
<organism evidence="7 8">
    <name type="scientific">Lactobacillus xylocopicola</name>
    <dbReference type="NCBI Taxonomy" id="2976676"/>
    <lineage>
        <taxon>Bacteria</taxon>
        <taxon>Bacillati</taxon>
        <taxon>Bacillota</taxon>
        <taxon>Bacilli</taxon>
        <taxon>Lactobacillales</taxon>
        <taxon>Lactobacillaceae</taxon>
        <taxon>Lactobacillus</taxon>
    </lineage>
</organism>
<feature type="transmembrane region" description="Helical" evidence="5">
    <location>
        <begin position="285"/>
        <end position="303"/>
    </location>
</feature>
<dbReference type="PANTHER" id="PTHR43027">
    <property type="entry name" value="DOXORUBICIN RESISTANCE ABC TRANSPORTER PERMEASE PROTEIN DRRC-RELATED"/>
    <property type="match status" value="1"/>
</dbReference>
<dbReference type="RefSeq" id="WP_317636914.1">
    <property type="nucleotide sequence ID" value="NZ_AP026803.1"/>
</dbReference>
<dbReference type="EMBL" id="AP026803">
    <property type="protein sequence ID" value="BDR60661.1"/>
    <property type="molecule type" value="Genomic_DNA"/>
</dbReference>
<evidence type="ECO:0000256" key="4">
    <source>
        <dbReference type="ARBA" id="ARBA00023136"/>
    </source>
</evidence>
<dbReference type="Pfam" id="PF12698">
    <property type="entry name" value="ABC2_membrane_3"/>
    <property type="match status" value="1"/>
</dbReference>
<comment type="subcellular location">
    <subcellularLocation>
        <location evidence="1">Membrane</location>
        <topology evidence="1">Multi-pass membrane protein</topology>
    </subcellularLocation>
</comment>
<keyword evidence="2 5" id="KW-0812">Transmembrane</keyword>
<evidence type="ECO:0000313" key="8">
    <source>
        <dbReference type="Proteomes" id="UP001321741"/>
    </source>
</evidence>
<gene>
    <name evidence="7" type="ORF">KIM322_09220</name>
</gene>
<protein>
    <recommendedName>
        <fullName evidence="6">ABC-2 type transporter transmembrane domain-containing protein</fullName>
    </recommendedName>
</protein>
<keyword evidence="4 5" id="KW-0472">Membrane</keyword>
<proteinExistence type="predicted"/>
<evidence type="ECO:0000313" key="7">
    <source>
        <dbReference type="EMBL" id="BDR60661.1"/>
    </source>
</evidence>
<evidence type="ECO:0000256" key="3">
    <source>
        <dbReference type="ARBA" id="ARBA00022989"/>
    </source>
</evidence>
<sequence>MMRHLIYYRVKVLLGNRNLLFWTLIFPLIMGFFFKLVFSNLDQMQLLDKSTPVAVVGNDRELRRGLTEVKNKNKPVFKVSHLSLAAAQKKLAAGELAGYYDTNAQPIKLVIAENGADQSILKEILSRYEQNGALFTELAKSGKVNLASLKVTDKHYTVNQVQGRNFSIMSFYFFTLIAMTIGYGLQFGLRNAEDEQADQSENGIRLALTPVPKMMVVISNLIAALIVFYAIVLIVLAVFHWGYQIDFGNRWELILLVCLMGSILQICLGKLTGNLMSKRSYSQKIGFSTLIISLLSLLAGMMGTQEIKYWIDLNLPLLGKLNVINLISDSIYQLFFYQSLSTFYQNLAWLLGLTVLFILLDYRFERRVQYDSL</sequence>
<keyword evidence="3 5" id="KW-1133">Transmembrane helix</keyword>
<name>A0ABM8BHB8_9LACO</name>
<feature type="transmembrane region" description="Helical" evidence="5">
    <location>
        <begin position="347"/>
        <end position="364"/>
    </location>
</feature>
<dbReference type="Proteomes" id="UP001321741">
    <property type="component" value="Chromosome"/>
</dbReference>
<feature type="transmembrane region" description="Helical" evidence="5">
    <location>
        <begin position="253"/>
        <end position="273"/>
    </location>
</feature>
<dbReference type="PANTHER" id="PTHR43027:SF1">
    <property type="entry name" value="DOXORUBICIN RESISTANCE ABC TRANSPORTER PERMEASE PROTEIN DRRC-RELATED"/>
    <property type="match status" value="1"/>
</dbReference>
<feature type="transmembrane region" description="Helical" evidence="5">
    <location>
        <begin position="20"/>
        <end position="38"/>
    </location>
</feature>
<evidence type="ECO:0000256" key="1">
    <source>
        <dbReference type="ARBA" id="ARBA00004141"/>
    </source>
</evidence>
<evidence type="ECO:0000259" key="6">
    <source>
        <dbReference type="Pfam" id="PF12698"/>
    </source>
</evidence>
<feature type="domain" description="ABC-2 type transporter transmembrane" evidence="6">
    <location>
        <begin position="19"/>
        <end position="360"/>
    </location>
</feature>
<evidence type="ECO:0000256" key="5">
    <source>
        <dbReference type="SAM" id="Phobius"/>
    </source>
</evidence>
<dbReference type="InterPro" id="IPR052902">
    <property type="entry name" value="ABC-2_transporter"/>
</dbReference>